<keyword evidence="1" id="KW-0175">Coiled coil</keyword>
<dbReference type="InterPro" id="IPR003034">
    <property type="entry name" value="SAP_dom"/>
</dbReference>
<name>A0ABD3QRT6_9STRA</name>
<protein>
    <recommendedName>
        <fullName evidence="2">SAP domain-containing protein</fullName>
    </recommendedName>
</protein>
<dbReference type="PANTHER" id="PTHR44917:SF1">
    <property type="entry name" value="PROTEIN HIGH CHLOROPHYLL FLUORESCENT 107"/>
    <property type="match status" value="1"/>
</dbReference>
<dbReference type="InterPro" id="IPR019734">
    <property type="entry name" value="TPR_rpt"/>
</dbReference>
<dbReference type="SMART" id="SM00513">
    <property type="entry name" value="SAP"/>
    <property type="match status" value="1"/>
</dbReference>
<evidence type="ECO:0000313" key="3">
    <source>
        <dbReference type="EMBL" id="KAL3800685.1"/>
    </source>
</evidence>
<dbReference type="SUPFAM" id="SSF48452">
    <property type="entry name" value="TPR-like"/>
    <property type="match status" value="2"/>
</dbReference>
<proteinExistence type="predicted"/>
<dbReference type="Pfam" id="PF02037">
    <property type="entry name" value="SAP"/>
    <property type="match status" value="1"/>
</dbReference>
<dbReference type="PANTHER" id="PTHR44917">
    <property type="entry name" value="PROTEIN HIGH CHLOROPHYLL FLUORESCENT 107"/>
    <property type="match status" value="1"/>
</dbReference>
<feature type="domain" description="SAP" evidence="2">
    <location>
        <begin position="288"/>
        <end position="322"/>
    </location>
</feature>
<dbReference type="InterPro" id="IPR011990">
    <property type="entry name" value="TPR-like_helical_dom_sf"/>
</dbReference>
<organism evidence="3 4">
    <name type="scientific">Stephanodiscus triporus</name>
    <dbReference type="NCBI Taxonomy" id="2934178"/>
    <lineage>
        <taxon>Eukaryota</taxon>
        <taxon>Sar</taxon>
        <taxon>Stramenopiles</taxon>
        <taxon>Ochrophyta</taxon>
        <taxon>Bacillariophyta</taxon>
        <taxon>Coscinodiscophyceae</taxon>
        <taxon>Thalassiosirophycidae</taxon>
        <taxon>Stephanodiscales</taxon>
        <taxon>Stephanodiscaceae</taxon>
        <taxon>Stephanodiscus</taxon>
    </lineage>
</organism>
<feature type="coiled-coil region" evidence="1">
    <location>
        <begin position="365"/>
        <end position="422"/>
    </location>
</feature>
<dbReference type="EMBL" id="JALLAZ020000211">
    <property type="protein sequence ID" value="KAL3800685.1"/>
    <property type="molecule type" value="Genomic_DNA"/>
</dbReference>
<dbReference type="SMART" id="SM00386">
    <property type="entry name" value="HAT"/>
    <property type="match status" value="5"/>
</dbReference>
<keyword evidence="4" id="KW-1185">Reference proteome</keyword>
<dbReference type="AlphaFoldDB" id="A0ABD3QRT6"/>
<comment type="caution">
    <text evidence="3">The sequence shown here is derived from an EMBL/GenBank/DDBJ whole genome shotgun (WGS) entry which is preliminary data.</text>
</comment>
<evidence type="ECO:0000256" key="1">
    <source>
        <dbReference type="SAM" id="Coils"/>
    </source>
</evidence>
<evidence type="ECO:0000313" key="4">
    <source>
        <dbReference type="Proteomes" id="UP001530315"/>
    </source>
</evidence>
<evidence type="ECO:0000259" key="2">
    <source>
        <dbReference type="PROSITE" id="PS50800"/>
    </source>
</evidence>
<dbReference type="Gene3D" id="1.10.720.30">
    <property type="entry name" value="SAP domain"/>
    <property type="match status" value="1"/>
</dbReference>
<sequence>MSNQSPNASLPATTTSMYQENLRYRRSPRALATAATAASVAILHPQQAEAAFSTSTFALRSTRHPPSASARIASLLDGTLAPDTGSASTFEELPLRAGGPLHQSFQPLIMSMDELLKAPASKFKPSKLASMRQGSGALRQMRRLVSGGSSTTCLPVSRSTDNVLGFRVEDLEPYKGSNGDSDSAADELQFSFEDFDTYRDDFSLEIDNKARPAARTLNPQLVSSISQRVAASLPKKDGSSAAMKAELEVIAISTGSRSARPKSKSTPSGQVEEEVPPWLPWVPTETQINALRKSELQAACAERDLTISGKKPDLQQRLLIWATVQDRKRVKNRLSGLKDLIELSKSKGRIIEVNIPDVDFESYDVDALTNKRKALTKEKKRKTKRGVLGLVDESYFSNSTVVIEKEDDENDDEEELEEASNNSMINQESINQLSKTFNAPSSNFSNREVREMYMEAKLADQAGDRKHSKAILSQLREATPHDMRVVRRLARMEQEDGNFSSSRAILIQALRSEPENAHLLNGLAQLERAAGNDHGAKTYYRKAIKCDPTYPNPYHALGTLEHTHGNIRAALSVIKEGIRNCPYNHRLHHALGDVYMDANMLDLAEGSYLAGLQHGPEWSKPFFYTSLSFVSYAQGHTKDSRTLLRQSLDVNGGMHAQGVIALAQLEESEGNIEQARKVYRDALSNYEKKRRSRSLYRPTTLEKDTKSFETSSLGDGHGNQYARSYAGDKWINVFKSWCRMEQIHGTYETTHIVFGKAARLFPNDVSLLIQWAELQADHGEPKKARLLYEAACHRVGLRSAEPYQLFAEFEMKRKNFVEAQAILMKGAQAMSGLSLVDNPDGSVDGGKSGLARLFHTWGVCEYHLGTYSRAEQLFDNALRVTGSEEGDSAMRSLILYSMARLEFSRGEHLLAQHCIALSLKENLLPGGNSLTWKLWYQIAEKMGNQHLATRCKEQALLRLEEERGGAVSDLSRLLGGRDSMSSNGRLPERTGSAMKDMFRKTPWHSKVCPASGRMDKNWHNGARLWNCK</sequence>
<dbReference type="InterPro" id="IPR036361">
    <property type="entry name" value="SAP_dom_sf"/>
</dbReference>
<dbReference type="PROSITE" id="PS50800">
    <property type="entry name" value="SAP"/>
    <property type="match status" value="1"/>
</dbReference>
<gene>
    <name evidence="3" type="ORF">ACHAW5_011377</name>
</gene>
<accession>A0ABD3QRT6</accession>
<dbReference type="InterPro" id="IPR003107">
    <property type="entry name" value="HAT"/>
</dbReference>
<dbReference type="Proteomes" id="UP001530315">
    <property type="component" value="Unassembled WGS sequence"/>
</dbReference>
<dbReference type="SMART" id="SM00028">
    <property type="entry name" value="TPR"/>
    <property type="match status" value="6"/>
</dbReference>
<dbReference type="InterPro" id="IPR044624">
    <property type="entry name" value="Mbb1-like"/>
</dbReference>
<dbReference type="Pfam" id="PF13432">
    <property type="entry name" value="TPR_16"/>
    <property type="match status" value="2"/>
</dbReference>
<reference evidence="3 4" key="1">
    <citation type="submission" date="2024-10" db="EMBL/GenBank/DDBJ databases">
        <title>Updated reference genomes for cyclostephanoid diatoms.</title>
        <authorList>
            <person name="Roberts W.R."/>
            <person name="Alverson A.J."/>
        </authorList>
    </citation>
    <scope>NUCLEOTIDE SEQUENCE [LARGE SCALE GENOMIC DNA]</scope>
    <source>
        <strain evidence="3 4">AJA276-08</strain>
    </source>
</reference>
<dbReference type="Gene3D" id="1.25.40.10">
    <property type="entry name" value="Tetratricopeptide repeat domain"/>
    <property type="match status" value="2"/>
</dbReference>